<evidence type="ECO:0000313" key="3">
    <source>
        <dbReference type="Proteomes" id="UP000054845"/>
    </source>
</evidence>
<protein>
    <submittedName>
        <fullName evidence="2">Uncharacterized protein</fullName>
    </submittedName>
</protein>
<evidence type="ECO:0000313" key="2">
    <source>
        <dbReference type="EMBL" id="CEH18956.1"/>
    </source>
</evidence>
<evidence type="ECO:0000256" key="1">
    <source>
        <dbReference type="SAM" id="MobiDB-lite"/>
    </source>
</evidence>
<proteinExistence type="predicted"/>
<sequence>MDQATSRAQLFKVEAALLDPDGIGPASRRRTTGQRGRRERDAEETGSSQIVGLVAAMSAVTAGRRPRSSKARLIELRMVLYERSS</sequence>
<reference evidence="2 3" key="1">
    <citation type="submission" date="2014-09" db="EMBL/GenBank/DDBJ databases">
        <authorList>
            <person name="Magalhaes I.L.F."/>
            <person name="Oliveira U."/>
            <person name="Santos F.R."/>
            <person name="Vidigal T.H.D.A."/>
            <person name="Brescovit A.D."/>
            <person name="Santos A.J."/>
        </authorList>
    </citation>
    <scope>NUCLEOTIDE SEQUENCE [LARGE SCALE GENOMIC DNA]</scope>
</reference>
<accession>A0A0P1BRP7</accession>
<keyword evidence="3" id="KW-1185">Reference proteome</keyword>
<name>A0A0P1BRP7_9BASI</name>
<dbReference type="AlphaFoldDB" id="A0A0P1BRP7"/>
<dbReference type="Proteomes" id="UP000054845">
    <property type="component" value="Unassembled WGS sequence"/>
</dbReference>
<dbReference type="EMBL" id="CCYA01000276">
    <property type="protein sequence ID" value="CEH18956.1"/>
    <property type="molecule type" value="Genomic_DNA"/>
</dbReference>
<organism evidence="2 3">
    <name type="scientific">Ceraceosorus bombacis</name>
    <dbReference type="NCBI Taxonomy" id="401625"/>
    <lineage>
        <taxon>Eukaryota</taxon>
        <taxon>Fungi</taxon>
        <taxon>Dikarya</taxon>
        <taxon>Basidiomycota</taxon>
        <taxon>Ustilaginomycotina</taxon>
        <taxon>Exobasidiomycetes</taxon>
        <taxon>Ceraceosorales</taxon>
        <taxon>Ceraceosoraceae</taxon>
        <taxon>Ceraceosorus</taxon>
    </lineage>
</organism>
<feature type="region of interest" description="Disordered" evidence="1">
    <location>
        <begin position="20"/>
        <end position="47"/>
    </location>
</feature>